<keyword evidence="2" id="KW-1133">Transmembrane helix</keyword>
<organism evidence="4 5">
    <name type="scientific">Trichoderma asperellum (strain ATCC 204424 / CBS 433.97 / NBRC 101777)</name>
    <dbReference type="NCBI Taxonomy" id="1042311"/>
    <lineage>
        <taxon>Eukaryota</taxon>
        <taxon>Fungi</taxon>
        <taxon>Dikarya</taxon>
        <taxon>Ascomycota</taxon>
        <taxon>Pezizomycotina</taxon>
        <taxon>Sordariomycetes</taxon>
        <taxon>Hypocreomycetidae</taxon>
        <taxon>Hypocreales</taxon>
        <taxon>Hypocreaceae</taxon>
        <taxon>Trichoderma</taxon>
    </lineage>
</organism>
<dbReference type="OrthoDB" id="538223at2759"/>
<keyword evidence="2" id="KW-0472">Membrane</keyword>
<reference evidence="4 5" key="1">
    <citation type="submission" date="2016-07" db="EMBL/GenBank/DDBJ databases">
        <title>Multiple horizontal gene transfer events from other fungi enriched the ability of initially mycotrophic Trichoderma (Ascomycota) to feed on dead plant biomass.</title>
        <authorList>
            <consortium name="DOE Joint Genome Institute"/>
            <person name="Aerts A."/>
            <person name="Atanasova L."/>
            <person name="Chenthamara K."/>
            <person name="Zhang J."/>
            <person name="Grujic M."/>
            <person name="Henrissat B."/>
            <person name="Kuo A."/>
            <person name="Salamov A."/>
            <person name="Lipzen A."/>
            <person name="Labutti K."/>
            <person name="Barry K."/>
            <person name="Miao Y."/>
            <person name="Rahimi M.J."/>
            <person name="Shen Q."/>
            <person name="Grigoriev I.V."/>
            <person name="Kubicek C.P."/>
            <person name="Druzhinina I.S."/>
        </authorList>
    </citation>
    <scope>NUCLEOTIDE SEQUENCE [LARGE SCALE GENOMIC DNA]</scope>
    <source>
        <strain evidence="4 5">CBS 433.97</strain>
    </source>
</reference>
<name>A0A2T3Z9Z7_TRIA4</name>
<dbReference type="Pfam" id="PF24883">
    <property type="entry name" value="NPHP3_N"/>
    <property type="match status" value="1"/>
</dbReference>
<proteinExistence type="predicted"/>
<dbReference type="EMBL" id="KZ679261">
    <property type="protein sequence ID" value="PTB41638.1"/>
    <property type="molecule type" value="Genomic_DNA"/>
</dbReference>
<feature type="transmembrane region" description="Helical" evidence="2">
    <location>
        <begin position="90"/>
        <end position="109"/>
    </location>
</feature>
<protein>
    <recommendedName>
        <fullName evidence="3">Nephrocystin 3-like N-terminal domain-containing protein</fullName>
    </recommendedName>
</protein>
<evidence type="ECO:0000313" key="5">
    <source>
        <dbReference type="Proteomes" id="UP000240493"/>
    </source>
</evidence>
<dbReference type="STRING" id="1042311.A0A2T3Z9Z7"/>
<evidence type="ECO:0000259" key="3">
    <source>
        <dbReference type="Pfam" id="PF24883"/>
    </source>
</evidence>
<evidence type="ECO:0000256" key="2">
    <source>
        <dbReference type="SAM" id="Phobius"/>
    </source>
</evidence>
<evidence type="ECO:0000256" key="1">
    <source>
        <dbReference type="ARBA" id="ARBA00022737"/>
    </source>
</evidence>
<gene>
    <name evidence="4" type="ORF">M441DRAFT_402135</name>
</gene>
<keyword evidence="5" id="KW-1185">Reference proteome</keyword>
<keyword evidence="1" id="KW-0677">Repeat</keyword>
<accession>A0A2T3Z9Z7</accession>
<keyword evidence="2" id="KW-0812">Transmembrane</keyword>
<sequence length="127" mass="14158">MAGTGKSTISRTLAQVRNKSGDLGATFFFKRGVTDRANLKKFVSTLARQLARNVPGLDIHVKAAIDVDSTIVEEDTSLSHSQRSKRFSRYSSLSLMPWISVSVIVMWRFSFDFSQELRVPTPDSESS</sequence>
<evidence type="ECO:0000313" key="4">
    <source>
        <dbReference type="EMBL" id="PTB41638.1"/>
    </source>
</evidence>
<dbReference type="InterPro" id="IPR056884">
    <property type="entry name" value="NPHP3-like_N"/>
</dbReference>
<feature type="domain" description="Nephrocystin 3-like N-terminal" evidence="3">
    <location>
        <begin position="2"/>
        <end position="79"/>
    </location>
</feature>
<dbReference type="Proteomes" id="UP000240493">
    <property type="component" value="Unassembled WGS sequence"/>
</dbReference>
<dbReference type="AlphaFoldDB" id="A0A2T3Z9Z7"/>